<proteinExistence type="predicted"/>
<protein>
    <submittedName>
        <fullName evidence="1">Uncharacterized protein</fullName>
    </submittedName>
</protein>
<dbReference type="Proteomes" id="UP000287033">
    <property type="component" value="Unassembled WGS sequence"/>
</dbReference>
<keyword evidence="2" id="KW-1185">Reference proteome</keyword>
<dbReference type="EMBL" id="BEZZ01000344">
    <property type="protein sequence ID" value="GCC31133.1"/>
    <property type="molecule type" value="Genomic_DNA"/>
</dbReference>
<reference evidence="1 2" key="1">
    <citation type="journal article" date="2018" name="Nat. Ecol. Evol.">
        <title>Shark genomes provide insights into elasmobranch evolution and the origin of vertebrates.</title>
        <authorList>
            <person name="Hara Y"/>
            <person name="Yamaguchi K"/>
            <person name="Onimaru K"/>
            <person name="Kadota M"/>
            <person name="Koyanagi M"/>
            <person name="Keeley SD"/>
            <person name="Tatsumi K"/>
            <person name="Tanaka K"/>
            <person name="Motone F"/>
            <person name="Kageyama Y"/>
            <person name="Nozu R"/>
            <person name="Adachi N"/>
            <person name="Nishimura O"/>
            <person name="Nakagawa R"/>
            <person name="Tanegashima C"/>
            <person name="Kiyatake I"/>
            <person name="Matsumoto R"/>
            <person name="Murakumo K"/>
            <person name="Nishida K"/>
            <person name="Terakita A"/>
            <person name="Kuratani S"/>
            <person name="Sato K"/>
            <person name="Hyodo S Kuraku.S."/>
        </authorList>
    </citation>
    <scope>NUCLEOTIDE SEQUENCE [LARGE SCALE GENOMIC DNA]</scope>
</reference>
<accession>A0A401SL65</accession>
<name>A0A401SL65_CHIPU</name>
<comment type="caution">
    <text evidence="1">The sequence shown here is derived from an EMBL/GenBank/DDBJ whole genome shotgun (WGS) entry which is preliminary data.</text>
</comment>
<dbReference type="AlphaFoldDB" id="A0A401SL65"/>
<sequence>MLRYARARRSRSRGVPLRCRARSRDTLVRAGGVRGGHVILCFAPRKSAERSRDILFRGQGGHVMLRFAGKRRSRGVGHPGM</sequence>
<evidence type="ECO:0000313" key="1">
    <source>
        <dbReference type="EMBL" id="GCC31133.1"/>
    </source>
</evidence>
<organism evidence="1 2">
    <name type="scientific">Chiloscyllium punctatum</name>
    <name type="common">Brownbanded bambooshark</name>
    <name type="synonym">Hemiscyllium punctatum</name>
    <dbReference type="NCBI Taxonomy" id="137246"/>
    <lineage>
        <taxon>Eukaryota</taxon>
        <taxon>Metazoa</taxon>
        <taxon>Chordata</taxon>
        <taxon>Craniata</taxon>
        <taxon>Vertebrata</taxon>
        <taxon>Chondrichthyes</taxon>
        <taxon>Elasmobranchii</taxon>
        <taxon>Galeomorphii</taxon>
        <taxon>Galeoidea</taxon>
        <taxon>Orectolobiformes</taxon>
        <taxon>Hemiscylliidae</taxon>
        <taxon>Chiloscyllium</taxon>
    </lineage>
</organism>
<evidence type="ECO:0000313" key="2">
    <source>
        <dbReference type="Proteomes" id="UP000287033"/>
    </source>
</evidence>
<gene>
    <name evidence="1" type="ORF">chiPu_0009589</name>
</gene>